<feature type="transmembrane region" description="Helical" evidence="8">
    <location>
        <begin position="485"/>
        <end position="506"/>
    </location>
</feature>
<dbReference type="UniPathway" id="UPA00219"/>
<dbReference type="NCBIfam" id="TIGR01695">
    <property type="entry name" value="murJ_mviN"/>
    <property type="match status" value="1"/>
</dbReference>
<evidence type="ECO:0000256" key="1">
    <source>
        <dbReference type="ARBA" id="ARBA00004651"/>
    </source>
</evidence>
<reference evidence="10" key="1">
    <citation type="submission" date="2019-08" db="EMBL/GenBank/DDBJ databases">
        <title>Genomic characterization of a novel candidate phylum (ARYD3) from a high temperature, high salinity tertiary oil reservoir in north central Oklahoma, USA.</title>
        <authorList>
            <person name="Youssef N.H."/>
            <person name="Yadav A."/>
            <person name="Elshahed M.S."/>
        </authorList>
    </citation>
    <scope>NUCLEOTIDE SEQUENCE [LARGE SCALE GENOMIC DNA]</scope>
    <source>
        <strain evidence="10">ARYD3</strain>
    </source>
</reference>
<keyword evidence="2 8" id="KW-1003">Cell membrane</keyword>
<comment type="caution">
    <text evidence="10">The sequence shown here is derived from an EMBL/GenBank/DDBJ whole genome shotgun (WGS) entry which is preliminary data.</text>
</comment>
<accession>A0A5D0MHL3</accession>
<sequence length="523" mass="58582">MKKKINIFRSAFFQSAIIFSSKLLGLLRNILIASYFGVSPLASAFTLALMIPYKLRRILGESALDAFFVPVYTAMDKKYELKRVNFFISNLISSISVLVIIIIIFAQIFMGDILSVITHGLAVSSPEAFLFGVSLSKITILFLFSMPIIAIFMGLFHANGSFLLPATNSIILNIFVIFSLVYFSRMGDSLKDVGFKVGYAYIIAGIVIILYQYFLIRKRYNFKFSFNINLKTEGIKRIFKMMLPATLSMAVFNINFLIDTFLASFIRGGAAISVFRYSEIIVQFPIGVIGVAIFNTSLPSLSRHVKDGNIKKSKNIFERLLRFLIYLSLPISFGIFAIKHNFISLIYQYKNFNVSDVGLVTNVLQYFLIGLIGFLGVRIAASLFYAKEEVQIPLKVSVVAVLVNIVLNFILVVHMETAGLALASSIAGIVNIVLLILIANRKYFKINFKEIGVTFIKAFVASFVMYLIVSHISGLFEIENIGDRIVSVLVPVIAGIISYIFLSLVLKIQEFSDIFKNLVLNKK</sequence>
<comment type="pathway">
    <text evidence="8">Cell wall biogenesis; peptidoglycan biosynthesis.</text>
</comment>
<feature type="transmembrane region" description="Helical" evidence="8">
    <location>
        <begin position="392"/>
        <end position="412"/>
    </location>
</feature>
<feature type="transmembrane region" description="Helical" evidence="8">
    <location>
        <begin position="7"/>
        <end position="24"/>
    </location>
</feature>
<dbReference type="PIRSF" id="PIRSF002869">
    <property type="entry name" value="MviN"/>
    <property type="match status" value="1"/>
</dbReference>
<dbReference type="InterPro" id="IPR051050">
    <property type="entry name" value="Lipid_II_flippase_MurJ/MviN"/>
</dbReference>
<dbReference type="PANTHER" id="PTHR47019:SF1">
    <property type="entry name" value="LIPID II FLIPPASE MURJ"/>
    <property type="match status" value="1"/>
</dbReference>
<evidence type="ECO:0000256" key="7">
    <source>
        <dbReference type="ARBA" id="ARBA00023136"/>
    </source>
</evidence>
<dbReference type="HAMAP" id="MF_02078">
    <property type="entry name" value="MurJ_MviN"/>
    <property type="match status" value="1"/>
</dbReference>
<feature type="transmembrane region" description="Helical" evidence="8">
    <location>
        <begin position="84"/>
        <end position="109"/>
    </location>
</feature>
<evidence type="ECO:0000256" key="6">
    <source>
        <dbReference type="ARBA" id="ARBA00022989"/>
    </source>
</evidence>
<evidence type="ECO:0000256" key="8">
    <source>
        <dbReference type="HAMAP-Rule" id="MF_02078"/>
    </source>
</evidence>
<dbReference type="AlphaFoldDB" id="A0A5D0MHL3"/>
<comment type="similarity">
    <text evidence="8 9">Belongs to the MurJ/MviN family.</text>
</comment>
<dbReference type="PANTHER" id="PTHR47019">
    <property type="entry name" value="LIPID II FLIPPASE MURJ"/>
    <property type="match status" value="1"/>
</dbReference>
<keyword evidence="8 9" id="KW-0961">Cell wall biogenesis/degradation</keyword>
<feature type="transmembrane region" description="Helical" evidence="8">
    <location>
        <begin position="418"/>
        <end position="439"/>
    </location>
</feature>
<comment type="function">
    <text evidence="8 9">Involved in peptidoglycan biosynthesis. Transports lipid-linked peptidoglycan precursors from the inner to the outer leaflet of the cytoplasmic membrane.</text>
</comment>
<evidence type="ECO:0000256" key="4">
    <source>
        <dbReference type="ARBA" id="ARBA00022960"/>
    </source>
</evidence>
<keyword evidence="7 8" id="KW-0472">Membrane</keyword>
<organism evidence="10 11">
    <name type="scientific">Candidatus Mcinerneyibacterium aminivorans</name>
    <dbReference type="NCBI Taxonomy" id="2703815"/>
    <lineage>
        <taxon>Bacteria</taxon>
        <taxon>Candidatus Macinerneyibacteriota</taxon>
        <taxon>Candidatus Mcinerneyibacteria</taxon>
        <taxon>Candidatus Mcinerneyibacteriales</taxon>
        <taxon>Candidatus Mcinerneyibacteriaceae</taxon>
        <taxon>Candidatus Mcinerneyibacterium</taxon>
    </lineage>
</organism>
<keyword evidence="4 8" id="KW-0133">Cell shape</keyword>
<proteinExistence type="inferred from homology"/>
<feature type="transmembrane region" description="Helical" evidence="8">
    <location>
        <begin position="129"/>
        <end position="155"/>
    </location>
</feature>
<keyword evidence="5 8" id="KW-0573">Peptidoglycan synthesis</keyword>
<dbReference type="PRINTS" id="PR01806">
    <property type="entry name" value="VIRFACTRMVIN"/>
</dbReference>
<protein>
    <recommendedName>
        <fullName evidence="8">Probable lipid II flippase MurJ</fullName>
    </recommendedName>
</protein>
<evidence type="ECO:0000256" key="9">
    <source>
        <dbReference type="PIRNR" id="PIRNR002869"/>
    </source>
</evidence>
<feature type="transmembrane region" description="Helical" evidence="8">
    <location>
        <begin position="237"/>
        <end position="258"/>
    </location>
</feature>
<dbReference type="Pfam" id="PF03023">
    <property type="entry name" value="MurJ"/>
    <property type="match status" value="1"/>
</dbReference>
<evidence type="ECO:0000313" key="10">
    <source>
        <dbReference type="EMBL" id="TYB31882.1"/>
    </source>
</evidence>
<comment type="subcellular location">
    <subcellularLocation>
        <location evidence="1 8">Cell membrane</location>
        <topology evidence="1 8">Multi-pass membrane protein</topology>
    </subcellularLocation>
</comment>
<feature type="transmembrane region" description="Helical" evidence="8">
    <location>
        <begin position="162"/>
        <end position="183"/>
    </location>
</feature>
<feature type="transmembrane region" description="Helical" evidence="8">
    <location>
        <begin position="198"/>
        <end position="216"/>
    </location>
</feature>
<feature type="transmembrane region" description="Helical" evidence="8">
    <location>
        <begin position="30"/>
        <end position="51"/>
    </location>
</feature>
<name>A0A5D0MHL3_9BACT</name>
<dbReference type="EMBL" id="VSIX01000026">
    <property type="protein sequence ID" value="TYB31882.1"/>
    <property type="molecule type" value="Genomic_DNA"/>
</dbReference>
<keyword evidence="11" id="KW-1185">Reference proteome</keyword>
<keyword evidence="3 8" id="KW-0812">Transmembrane</keyword>
<evidence type="ECO:0000256" key="3">
    <source>
        <dbReference type="ARBA" id="ARBA00022692"/>
    </source>
</evidence>
<dbReference type="GO" id="GO:0005886">
    <property type="term" value="C:plasma membrane"/>
    <property type="evidence" value="ECO:0007669"/>
    <property type="project" value="UniProtKB-SubCell"/>
</dbReference>
<keyword evidence="6 8" id="KW-1133">Transmembrane helix</keyword>
<dbReference type="GO" id="GO:0034204">
    <property type="term" value="P:lipid translocation"/>
    <property type="evidence" value="ECO:0007669"/>
    <property type="project" value="TreeGrafter"/>
</dbReference>
<evidence type="ECO:0000256" key="5">
    <source>
        <dbReference type="ARBA" id="ARBA00022984"/>
    </source>
</evidence>
<dbReference type="CDD" id="cd13123">
    <property type="entry name" value="MATE_MurJ_like"/>
    <property type="match status" value="1"/>
</dbReference>
<keyword evidence="8 9" id="KW-0813">Transport</keyword>
<dbReference type="GO" id="GO:0015648">
    <property type="term" value="F:lipid-linked peptidoglycan transporter activity"/>
    <property type="evidence" value="ECO:0007669"/>
    <property type="project" value="UniProtKB-UniRule"/>
</dbReference>
<dbReference type="GO" id="GO:0009252">
    <property type="term" value="P:peptidoglycan biosynthetic process"/>
    <property type="evidence" value="ECO:0007669"/>
    <property type="project" value="UniProtKB-UniRule"/>
</dbReference>
<dbReference type="InterPro" id="IPR004268">
    <property type="entry name" value="MurJ"/>
</dbReference>
<evidence type="ECO:0000256" key="2">
    <source>
        <dbReference type="ARBA" id="ARBA00022475"/>
    </source>
</evidence>
<dbReference type="Proteomes" id="UP000324143">
    <property type="component" value="Unassembled WGS sequence"/>
</dbReference>
<dbReference type="GO" id="GO:0071555">
    <property type="term" value="P:cell wall organization"/>
    <property type="evidence" value="ECO:0007669"/>
    <property type="project" value="UniProtKB-UniRule"/>
</dbReference>
<feature type="transmembrane region" description="Helical" evidence="8">
    <location>
        <begin position="280"/>
        <end position="302"/>
    </location>
</feature>
<feature type="transmembrane region" description="Helical" evidence="8">
    <location>
        <begin position="323"/>
        <end position="343"/>
    </location>
</feature>
<dbReference type="GO" id="GO:0008360">
    <property type="term" value="P:regulation of cell shape"/>
    <property type="evidence" value="ECO:0007669"/>
    <property type="project" value="UniProtKB-UniRule"/>
</dbReference>
<feature type="transmembrane region" description="Helical" evidence="8">
    <location>
        <begin position="451"/>
        <end position="473"/>
    </location>
</feature>
<gene>
    <name evidence="8 10" type="primary">murJ</name>
    <name evidence="10" type="ORF">FXF47_02090</name>
</gene>
<feature type="transmembrane region" description="Helical" evidence="8">
    <location>
        <begin position="363"/>
        <end position="385"/>
    </location>
</feature>
<evidence type="ECO:0000313" key="11">
    <source>
        <dbReference type="Proteomes" id="UP000324143"/>
    </source>
</evidence>